<reference evidence="4" key="1">
    <citation type="submission" date="2025-08" db="UniProtKB">
        <authorList>
            <consortium name="RefSeq"/>
        </authorList>
    </citation>
    <scope>IDENTIFICATION</scope>
</reference>
<dbReference type="GeneID" id="112046552"/>
<evidence type="ECO:0000313" key="3">
    <source>
        <dbReference type="Proteomes" id="UP001652582"/>
    </source>
</evidence>
<feature type="compositionally biased region" description="Polar residues" evidence="2">
    <location>
        <begin position="236"/>
        <end position="248"/>
    </location>
</feature>
<dbReference type="Proteomes" id="UP001652582">
    <property type="component" value="Chromosome 25"/>
</dbReference>
<dbReference type="KEGG" id="bany:112046552"/>
<evidence type="ECO:0000313" key="4">
    <source>
        <dbReference type="RefSeq" id="XP_023938985.2"/>
    </source>
</evidence>
<accession>A0A6J1MTL2</accession>
<feature type="compositionally biased region" description="Basic and acidic residues" evidence="2">
    <location>
        <begin position="192"/>
        <end position="201"/>
    </location>
</feature>
<evidence type="ECO:0000256" key="2">
    <source>
        <dbReference type="SAM" id="MobiDB-lite"/>
    </source>
</evidence>
<dbReference type="Gene3D" id="3.30.70.1820">
    <property type="entry name" value="L1 transposable element, RRM domain"/>
    <property type="match status" value="1"/>
</dbReference>
<name>A0A6J1MTL2_BICAN</name>
<keyword evidence="3" id="KW-1185">Reference proteome</keyword>
<sequence>MEEQFQMLFDKMKLEMQKQTADLKESLTQNYRDYMDEKLNPVIEENQQLKQKITNLEKEIEYLKRDKKSNNIIIFGLDETEKSTTELFKSVQETFQGDLNINVEENEVNKLYRLGKNKVEIKPRPVLCSFTNGWKKGEIMKCKRSFKKIHVSEDYSKEVLEKRKALQPQLLEERKKGNTAFLKYDRLIVKEPTTDKRKREATTSPQSPSKTHPRKQQMLSSIKTNRKNAFDVLRPRSNSLTNNIHKNQ</sequence>
<protein>
    <submittedName>
        <fullName evidence="4">Uncharacterized protein LOC112046552</fullName>
    </submittedName>
</protein>
<dbReference type="RefSeq" id="XP_023938985.2">
    <property type="nucleotide sequence ID" value="XM_024083217.2"/>
</dbReference>
<dbReference type="OrthoDB" id="6059368at2759"/>
<feature type="coiled-coil region" evidence="1">
    <location>
        <begin position="39"/>
        <end position="66"/>
    </location>
</feature>
<feature type="region of interest" description="Disordered" evidence="2">
    <location>
        <begin position="192"/>
        <end position="248"/>
    </location>
</feature>
<gene>
    <name evidence="4" type="primary">LOC112046552</name>
</gene>
<evidence type="ECO:0000256" key="1">
    <source>
        <dbReference type="SAM" id="Coils"/>
    </source>
</evidence>
<proteinExistence type="predicted"/>
<organism evidence="3 4">
    <name type="scientific">Bicyclus anynana</name>
    <name type="common">Squinting bush brown butterfly</name>
    <dbReference type="NCBI Taxonomy" id="110368"/>
    <lineage>
        <taxon>Eukaryota</taxon>
        <taxon>Metazoa</taxon>
        <taxon>Ecdysozoa</taxon>
        <taxon>Arthropoda</taxon>
        <taxon>Hexapoda</taxon>
        <taxon>Insecta</taxon>
        <taxon>Pterygota</taxon>
        <taxon>Neoptera</taxon>
        <taxon>Endopterygota</taxon>
        <taxon>Lepidoptera</taxon>
        <taxon>Glossata</taxon>
        <taxon>Ditrysia</taxon>
        <taxon>Papilionoidea</taxon>
        <taxon>Nymphalidae</taxon>
        <taxon>Satyrinae</taxon>
        <taxon>Satyrini</taxon>
        <taxon>Mycalesina</taxon>
        <taxon>Bicyclus</taxon>
    </lineage>
</organism>
<keyword evidence="1" id="KW-0175">Coiled coil</keyword>